<feature type="signal peptide" evidence="2">
    <location>
        <begin position="1"/>
        <end position="23"/>
    </location>
</feature>
<dbReference type="OrthoDB" id="9180744at2"/>
<keyword evidence="4" id="KW-1185">Reference proteome</keyword>
<sequence length="130" mass="13867">MNTVRKPLTTLALALALTAPALAAQSHADHDHSTPDGMAQHMQMMQMPAASGAATQQAQANGEVRKIDPASGKITLRHGPIPSLGMGAMTMNYRLADPKLIDGLKVGDKVRFTVQQQDGTDVVTRIDRVQ</sequence>
<protein>
    <submittedName>
        <fullName evidence="3">Periplasmic Cu and Ag efflux protein CusF</fullName>
    </submittedName>
</protein>
<feature type="region of interest" description="Disordered" evidence="1">
    <location>
        <begin position="50"/>
        <end position="75"/>
    </location>
</feature>
<dbReference type="Pfam" id="PF11604">
    <property type="entry name" value="CusF_Ec"/>
    <property type="match status" value="1"/>
</dbReference>
<evidence type="ECO:0000256" key="1">
    <source>
        <dbReference type="SAM" id="MobiDB-lite"/>
    </source>
</evidence>
<evidence type="ECO:0000313" key="3">
    <source>
        <dbReference type="EMBL" id="CUA94644.1"/>
    </source>
</evidence>
<gene>
    <name evidence="3" type="ORF">Ga0061069_102164</name>
</gene>
<dbReference type="Proteomes" id="UP000183649">
    <property type="component" value="Unassembled WGS sequence"/>
</dbReference>
<reference evidence="4" key="1">
    <citation type="submission" date="2015-08" db="EMBL/GenBank/DDBJ databases">
        <authorList>
            <person name="Varghese N."/>
        </authorList>
    </citation>
    <scope>NUCLEOTIDE SEQUENCE [LARGE SCALE GENOMIC DNA]</scope>
    <source>
        <strain evidence="4">DSM 18181</strain>
    </source>
</reference>
<feature type="compositionally biased region" description="Low complexity" evidence="1">
    <location>
        <begin position="50"/>
        <end position="60"/>
    </location>
</feature>
<evidence type="ECO:0000313" key="4">
    <source>
        <dbReference type="Proteomes" id="UP000183649"/>
    </source>
</evidence>
<accession>A0A0K6HUR6</accession>
<dbReference type="InterPro" id="IPR042230">
    <property type="entry name" value="CusF_sf"/>
</dbReference>
<feature type="chain" id="PRO_5005504922" evidence="2">
    <location>
        <begin position="24"/>
        <end position="130"/>
    </location>
</feature>
<dbReference type="AlphaFoldDB" id="A0A0K6HUR6"/>
<keyword evidence="2" id="KW-0732">Signal</keyword>
<name>A0A0K6HUR6_9BURK</name>
<proteinExistence type="predicted"/>
<dbReference type="EMBL" id="CYHF01000002">
    <property type="protein sequence ID" value="CUA94644.1"/>
    <property type="molecule type" value="Genomic_DNA"/>
</dbReference>
<organism evidence="3 4">
    <name type="scientific">Thiomonas bhubaneswarensis</name>
    <dbReference type="NCBI Taxonomy" id="339866"/>
    <lineage>
        <taxon>Bacteria</taxon>
        <taxon>Pseudomonadati</taxon>
        <taxon>Pseudomonadota</taxon>
        <taxon>Betaproteobacteria</taxon>
        <taxon>Burkholderiales</taxon>
        <taxon>Thiomonas</taxon>
    </lineage>
</organism>
<evidence type="ECO:0000256" key="2">
    <source>
        <dbReference type="SAM" id="SignalP"/>
    </source>
</evidence>
<dbReference type="RefSeq" id="WP_055449628.1">
    <property type="nucleotide sequence ID" value="NZ_CYHF01000002.1"/>
</dbReference>
<dbReference type="Gene3D" id="2.40.50.320">
    <property type="entry name" value="Copper binding periplasmic protein CusF"/>
    <property type="match status" value="1"/>
</dbReference>
<dbReference type="InterPro" id="IPR021647">
    <property type="entry name" value="CusF_Ec"/>
</dbReference>
<dbReference type="STRING" id="339866.GCA_001418255_00688"/>